<keyword evidence="2" id="KW-0963">Cytoplasm</keyword>
<dbReference type="Pfam" id="PF06723">
    <property type="entry name" value="MreB_Mbl"/>
    <property type="match status" value="1"/>
</dbReference>
<dbReference type="InterPro" id="IPR043129">
    <property type="entry name" value="ATPase_NBD"/>
</dbReference>
<keyword evidence="5" id="KW-0133">Cell shape</keyword>
<keyword evidence="8" id="KW-1185">Reference proteome</keyword>
<proteinExistence type="inferred from homology"/>
<accession>A0A4R5F7C6</accession>
<gene>
    <name evidence="7" type="ORF">E1295_26365</name>
</gene>
<comment type="similarity">
    <text evidence="6">Belongs to the FtsA/MreB family.</text>
</comment>
<keyword evidence="3" id="KW-0547">Nucleotide-binding</keyword>
<sequence length="379" mass="41037">MRGFEIVVEHDRRVRRRVKGDHSVPGVVLERPRKYTPHVGRRPGRHDGRAAMNVLGHDLAMDLGAASTRVYVKGKGIVLDEPSAVMLDSRTGRVVGYGAEAAQGARGETRWPVSGGLPVDDELARHLIRYFLRKVHGHPFSRPRVVLALPDNSTPIERAALRDIAFEAEARGILLIPHALAAALGVGLPVKDCAGRMVIDIGRDSTRIAVLSHGDVMAATTVPGGGEGMNRAIIRQVERDHGLQLDNEEAESAKRRAGTAWKPLYRQVTVRGRESGTGHERTVPLPVQRIYEATRQPIESIVRAAVDTVEQCPPEISVDLAERGAVVVGGGALLRGLGRRLRAALGIPVSRAERPLESVALGLGRCAENLGLISRLRGR</sequence>
<evidence type="ECO:0000256" key="3">
    <source>
        <dbReference type="ARBA" id="ARBA00022741"/>
    </source>
</evidence>
<dbReference type="PRINTS" id="PR01652">
    <property type="entry name" value="SHAPEPROTEIN"/>
</dbReference>
<dbReference type="GO" id="GO:0000902">
    <property type="term" value="P:cell morphogenesis"/>
    <property type="evidence" value="ECO:0007669"/>
    <property type="project" value="InterPro"/>
</dbReference>
<dbReference type="PANTHER" id="PTHR42749">
    <property type="entry name" value="CELL SHAPE-DETERMINING PROTEIN MREB"/>
    <property type="match status" value="1"/>
</dbReference>
<dbReference type="InterPro" id="IPR004753">
    <property type="entry name" value="MreB"/>
</dbReference>
<dbReference type="Gene3D" id="3.30.420.40">
    <property type="match status" value="2"/>
</dbReference>
<dbReference type="SUPFAM" id="SSF53067">
    <property type="entry name" value="Actin-like ATPase domain"/>
    <property type="match status" value="2"/>
</dbReference>
<evidence type="ECO:0000256" key="1">
    <source>
        <dbReference type="ARBA" id="ARBA00004496"/>
    </source>
</evidence>
<dbReference type="AlphaFoldDB" id="A0A4R5F7C6"/>
<dbReference type="GO" id="GO:0005524">
    <property type="term" value="F:ATP binding"/>
    <property type="evidence" value="ECO:0007669"/>
    <property type="project" value="UniProtKB-KW"/>
</dbReference>
<dbReference type="GO" id="GO:0005737">
    <property type="term" value="C:cytoplasm"/>
    <property type="evidence" value="ECO:0007669"/>
    <property type="project" value="UniProtKB-SubCell"/>
</dbReference>
<comment type="caution">
    <text evidence="7">The sequence shown here is derived from an EMBL/GenBank/DDBJ whole genome shotgun (WGS) entry which is preliminary data.</text>
</comment>
<evidence type="ECO:0000313" key="8">
    <source>
        <dbReference type="Proteomes" id="UP000295136"/>
    </source>
</evidence>
<evidence type="ECO:0000256" key="6">
    <source>
        <dbReference type="ARBA" id="ARBA00023458"/>
    </source>
</evidence>
<keyword evidence="4" id="KW-0067">ATP-binding</keyword>
<dbReference type="Proteomes" id="UP000295136">
    <property type="component" value="Unassembled WGS sequence"/>
</dbReference>
<evidence type="ECO:0000313" key="7">
    <source>
        <dbReference type="EMBL" id="TDE43430.1"/>
    </source>
</evidence>
<reference evidence="7 8" key="1">
    <citation type="submission" date="2019-03" db="EMBL/GenBank/DDBJ databases">
        <title>Draft genome sequences of novel Actinobacteria.</title>
        <authorList>
            <person name="Sahin N."/>
            <person name="Ay H."/>
            <person name="Saygin H."/>
        </authorList>
    </citation>
    <scope>NUCLEOTIDE SEQUENCE [LARGE SCALE GENOMIC DNA]</scope>
    <source>
        <strain evidence="7 8">6K102</strain>
    </source>
</reference>
<dbReference type="PANTHER" id="PTHR42749:SF1">
    <property type="entry name" value="CELL SHAPE-DETERMINING PROTEIN MREB"/>
    <property type="match status" value="1"/>
</dbReference>
<evidence type="ECO:0000256" key="5">
    <source>
        <dbReference type="ARBA" id="ARBA00022960"/>
    </source>
</evidence>
<evidence type="ECO:0000256" key="4">
    <source>
        <dbReference type="ARBA" id="ARBA00022840"/>
    </source>
</evidence>
<evidence type="ECO:0000256" key="2">
    <source>
        <dbReference type="ARBA" id="ARBA00022490"/>
    </source>
</evidence>
<dbReference type="EMBL" id="SMLD01000077">
    <property type="protein sequence ID" value="TDE43430.1"/>
    <property type="molecule type" value="Genomic_DNA"/>
</dbReference>
<dbReference type="InterPro" id="IPR056546">
    <property type="entry name" value="MreB_MamK-like"/>
</dbReference>
<protein>
    <submittedName>
        <fullName evidence="7">Rod shape-determining protein</fullName>
    </submittedName>
</protein>
<dbReference type="GO" id="GO:0008360">
    <property type="term" value="P:regulation of cell shape"/>
    <property type="evidence" value="ECO:0007669"/>
    <property type="project" value="UniProtKB-KW"/>
</dbReference>
<organism evidence="7 8">
    <name type="scientific">Nonomuraea mesophila</name>
    <dbReference type="NCBI Taxonomy" id="2530382"/>
    <lineage>
        <taxon>Bacteria</taxon>
        <taxon>Bacillati</taxon>
        <taxon>Actinomycetota</taxon>
        <taxon>Actinomycetes</taxon>
        <taxon>Streptosporangiales</taxon>
        <taxon>Streptosporangiaceae</taxon>
        <taxon>Nonomuraea</taxon>
    </lineage>
</organism>
<name>A0A4R5F7C6_9ACTN</name>
<comment type="subcellular location">
    <subcellularLocation>
        <location evidence="1">Cytoplasm</location>
    </subcellularLocation>
</comment>